<evidence type="ECO:0000313" key="4">
    <source>
        <dbReference type="Proteomes" id="UP000013827"/>
    </source>
</evidence>
<dbReference type="PANTHER" id="PTHR34009:SF2">
    <property type="entry name" value="PROTEIN STAR"/>
    <property type="match status" value="1"/>
</dbReference>
<dbReference type="AlphaFoldDB" id="A0A0D3JBM5"/>
<dbReference type="InterPro" id="IPR053202">
    <property type="entry name" value="EGF_Rcpt_Signaling_Reg"/>
</dbReference>
<dbReference type="GO" id="GO:0005794">
    <property type="term" value="C:Golgi apparatus"/>
    <property type="evidence" value="ECO:0007669"/>
    <property type="project" value="TreeGrafter"/>
</dbReference>
<feature type="region of interest" description="Disordered" evidence="1">
    <location>
        <begin position="266"/>
        <end position="285"/>
    </location>
</feature>
<dbReference type="PaxDb" id="2903-EOD20910"/>
<organism evidence="3 4">
    <name type="scientific">Emiliania huxleyi (strain CCMP1516)</name>
    <dbReference type="NCBI Taxonomy" id="280463"/>
    <lineage>
        <taxon>Eukaryota</taxon>
        <taxon>Haptista</taxon>
        <taxon>Haptophyta</taxon>
        <taxon>Prymnesiophyceae</taxon>
        <taxon>Isochrysidales</taxon>
        <taxon>Noelaerhabdaceae</taxon>
        <taxon>Emiliania</taxon>
    </lineage>
</organism>
<evidence type="ECO:0000256" key="1">
    <source>
        <dbReference type="SAM" id="MobiDB-lite"/>
    </source>
</evidence>
<dbReference type="InterPro" id="IPR006342">
    <property type="entry name" value="FkbM_mtfrase"/>
</dbReference>
<dbReference type="GO" id="GO:0006888">
    <property type="term" value="P:endoplasmic reticulum to Golgi vesicle-mediated transport"/>
    <property type="evidence" value="ECO:0007669"/>
    <property type="project" value="TreeGrafter"/>
</dbReference>
<dbReference type="GO" id="GO:0031902">
    <property type="term" value="C:late endosome membrane"/>
    <property type="evidence" value="ECO:0007669"/>
    <property type="project" value="TreeGrafter"/>
</dbReference>
<dbReference type="SUPFAM" id="SSF53335">
    <property type="entry name" value="S-adenosyl-L-methionine-dependent methyltransferases"/>
    <property type="match status" value="1"/>
</dbReference>
<dbReference type="GeneID" id="17266456"/>
<dbReference type="RefSeq" id="XP_005773339.1">
    <property type="nucleotide sequence ID" value="XM_005773282.1"/>
</dbReference>
<feature type="domain" description="Methyltransferase FkbM" evidence="2">
    <location>
        <begin position="96"/>
        <end position="244"/>
    </location>
</feature>
<reference evidence="3" key="2">
    <citation type="submission" date="2024-10" db="UniProtKB">
        <authorList>
            <consortium name="EnsemblProtists"/>
        </authorList>
    </citation>
    <scope>IDENTIFICATION</scope>
</reference>
<dbReference type="Proteomes" id="UP000013827">
    <property type="component" value="Unassembled WGS sequence"/>
</dbReference>
<dbReference type="EnsemblProtists" id="EOD20910">
    <property type="protein sequence ID" value="EOD20910"/>
    <property type="gene ID" value="EMIHUDRAFT_101632"/>
</dbReference>
<dbReference type="Pfam" id="PF05050">
    <property type="entry name" value="Methyltransf_21"/>
    <property type="match status" value="1"/>
</dbReference>
<dbReference type="KEGG" id="ehx:EMIHUDRAFT_101632"/>
<dbReference type="GO" id="GO:0016197">
    <property type="term" value="P:endosomal transport"/>
    <property type="evidence" value="ECO:0007669"/>
    <property type="project" value="TreeGrafter"/>
</dbReference>
<reference evidence="4" key="1">
    <citation type="journal article" date="2013" name="Nature">
        <title>Pan genome of the phytoplankton Emiliania underpins its global distribution.</title>
        <authorList>
            <person name="Read B.A."/>
            <person name="Kegel J."/>
            <person name="Klute M.J."/>
            <person name="Kuo A."/>
            <person name="Lefebvre S.C."/>
            <person name="Maumus F."/>
            <person name="Mayer C."/>
            <person name="Miller J."/>
            <person name="Monier A."/>
            <person name="Salamov A."/>
            <person name="Young J."/>
            <person name="Aguilar M."/>
            <person name="Claverie J.M."/>
            <person name="Frickenhaus S."/>
            <person name="Gonzalez K."/>
            <person name="Herman E.K."/>
            <person name="Lin Y.C."/>
            <person name="Napier J."/>
            <person name="Ogata H."/>
            <person name="Sarno A.F."/>
            <person name="Shmutz J."/>
            <person name="Schroeder D."/>
            <person name="de Vargas C."/>
            <person name="Verret F."/>
            <person name="von Dassow P."/>
            <person name="Valentin K."/>
            <person name="Van de Peer Y."/>
            <person name="Wheeler G."/>
            <person name="Dacks J.B."/>
            <person name="Delwiche C.F."/>
            <person name="Dyhrman S.T."/>
            <person name="Glockner G."/>
            <person name="John U."/>
            <person name="Richards T."/>
            <person name="Worden A.Z."/>
            <person name="Zhang X."/>
            <person name="Grigoriev I.V."/>
            <person name="Allen A.E."/>
            <person name="Bidle K."/>
            <person name="Borodovsky M."/>
            <person name="Bowler C."/>
            <person name="Brownlee C."/>
            <person name="Cock J.M."/>
            <person name="Elias M."/>
            <person name="Gladyshev V.N."/>
            <person name="Groth M."/>
            <person name="Guda C."/>
            <person name="Hadaegh A."/>
            <person name="Iglesias-Rodriguez M.D."/>
            <person name="Jenkins J."/>
            <person name="Jones B.M."/>
            <person name="Lawson T."/>
            <person name="Leese F."/>
            <person name="Lindquist E."/>
            <person name="Lobanov A."/>
            <person name="Lomsadze A."/>
            <person name="Malik S.B."/>
            <person name="Marsh M.E."/>
            <person name="Mackinder L."/>
            <person name="Mock T."/>
            <person name="Mueller-Roeber B."/>
            <person name="Pagarete A."/>
            <person name="Parker M."/>
            <person name="Probert I."/>
            <person name="Quesneville H."/>
            <person name="Raines C."/>
            <person name="Rensing S.A."/>
            <person name="Riano-Pachon D.M."/>
            <person name="Richier S."/>
            <person name="Rokitta S."/>
            <person name="Shiraiwa Y."/>
            <person name="Soanes D.M."/>
            <person name="van der Giezen M."/>
            <person name="Wahlund T.M."/>
            <person name="Williams B."/>
            <person name="Wilson W."/>
            <person name="Wolfe G."/>
            <person name="Wurch L.L."/>
        </authorList>
    </citation>
    <scope>NUCLEOTIDE SEQUENCE</scope>
</reference>
<dbReference type="PANTHER" id="PTHR34009">
    <property type="entry name" value="PROTEIN STAR"/>
    <property type="match status" value="1"/>
</dbReference>
<sequence length="309" mass="34804">MDAWVAGAARAVRSGAPRWCHQLIEAQENGRCISPFTNIPASLRVPLHLHRDAYLAEVQRASAPQTNLTWMSGQGQDWWVWYNHARFLNRNATYVDLAANDAIWRSNTYFFDACLHWQGLLIEPNSVHYARLRRERSGTLVPSCVSNTTSNVSFHEGLGWRGGSSKILPGAARPEGHGVRTVQCRSLQSIILEGGHRHIDFLSLDVEGHEVQALSSIDLSKVRIDIIISENPRVAELLLRNGYRLQSSAHDTIWLRSHFQPAITRHGGKVTDRTSSGFEKRRCRETAGRPKYKLRGARSEQLSKRTVLG</sequence>
<accession>A0A0D3JBM5</accession>
<dbReference type="GO" id="GO:0005886">
    <property type="term" value="C:plasma membrane"/>
    <property type="evidence" value="ECO:0007669"/>
    <property type="project" value="TreeGrafter"/>
</dbReference>
<protein>
    <recommendedName>
        <fullName evidence="2">Methyltransferase FkbM domain-containing protein</fullName>
    </recommendedName>
</protein>
<evidence type="ECO:0000313" key="3">
    <source>
        <dbReference type="EnsemblProtists" id="EOD20910"/>
    </source>
</evidence>
<dbReference type="HOGENOM" id="CLU_901466_0_0_1"/>
<dbReference type="eggNOG" id="ENOG502SZ19">
    <property type="taxonomic scope" value="Eukaryota"/>
</dbReference>
<name>A0A0D3JBM5_EMIH1</name>
<evidence type="ECO:0000259" key="2">
    <source>
        <dbReference type="Pfam" id="PF05050"/>
    </source>
</evidence>
<proteinExistence type="predicted"/>
<dbReference type="GO" id="GO:0005789">
    <property type="term" value="C:endoplasmic reticulum membrane"/>
    <property type="evidence" value="ECO:0007669"/>
    <property type="project" value="TreeGrafter"/>
</dbReference>
<keyword evidence="4" id="KW-1185">Reference proteome</keyword>
<dbReference type="Gene3D" id="3.40.50.150">
    <property type="entry name" value="Vaccinia Virus protein VP39"/>
    <property type="match status" value="1"/>
</dbReference>
<dbReference type="InterPro" id="IPR029063">
    <property type="entry name" value="SAM-dependent_MTases_sf"/>
</dbReference>